<sequence length="193" mass="19779">MLNGSRRASGGAHLATAGSAVAVGLFGWLVAHTLNFWFIAHSHAGPLSLSTRHVHEVTAAATVVAGGLATAALIAAFLAGAGRQTGRPRWRGTVPLAAGLSTVAFLAADAIEHTVLGLESTPPVVVVLGALLHASFGAGASLYWLRFTGGIALPSTRSNPQPVTAALPMAPRVRPWRRLLWATAVVGRAPPVV</sequence>
<protein>
    <recommendedName>
        <fullName evidence="4">DUF998 domain-containing protein</fullName>
    </recommendedName>
</protein>
<keyword evidence="1" id="KW-0472">Membrane</keyword>
<evidence type="ECO:0000313" key="3">
    <source>
        <dbReference type="Proteomes" id="UP001519654"/>
    </source>
</evidence>
<feature type="transmembrane region" description="Helical" evidence="1">
    <location>
        <begin position="93"/>
        <end position="111"/>
    </location>
</feature>
<evidence type="ECO:0000256" key="1">
    <source>
        <dbReference type="SAM" id="Phobius"/>
    </source>
</evidence>
<feature type="transmembrane region" description="Helical" evidence="1">
    <location>
        <begin position="59"/>
        <end position="81"/>
    </location>
</feature>
<comment type="caution">
    <text evidence="2">The sequence shown here is derived from an EMBL/GenBank/DDBJ whole genome shotgun (WGS) entry which is preliminary data.</text>
</comment>
<feature type="transmembrane region" description="Helical" evidence="1">
    <location>
        <begin position="12"/>
        <end position="39"/>
    </location>
</feature>
<dbReference type="Proteomes" id="UP001519654">
    <property type="component" value="Unassembled WGS sequence"/>
</dbReference>
<dbReference type="EMBL" id="JAHKKG010000016">
    <property type="protein sequence ID" value="MBU2669898.1"/>
    <property type="molecule type" value="Genomic_DNA"/>
</dbReference>
<evidence type="ECO:0000313" key="2">
    <source>
        <dbReference type="EMBL" id="MBU2669898.1"/>
    </source>
</evidence>
<keyword evidence="1" id="KW-1133">Transmembrane helix</keyword>
<accession>A0ABS5Z2I7</accession>
<keyword evidence="1" id="KW-0812">Transmembrane</keyword>
<organism evidence="2 3">
    <name type="scientific">Paractinoplanes bogorensis</name>
    <dbReference type="NCBI Taxonomy" id="1610840"/>
    <lineage>
        <taxon>Bacteria</taxon>
        <taxon>Bacillati</taxon>
        <taxon>Actinomycetota</taxon>
        <taxon>Actinomycetes</taxon>
        <taxon>Micromonosporales</taxon>
        <taxon>Micromonosporaceae</taxon>
        <taxon>Paractinoplanes</taxon>
    </lineage>
</organism>
<feature type="transmembrane region" description="Helical" evidence="1">
    <location>
        <begin position="123"/>
        <end position="145"/>
    </location>
</feature>
<name>A0ABS5Z2I7_9ACTN</name>
<gene>
    <name evidence="2" type="ORF">KOI35_40945</name>
</gene>
<dbReference type="RefSeq" id="WP_215795082.1">
    <property type="nucleotide sequence ID" value="NZ_JAHKKG010000016.1"/>
</dbReference>
<keyword evidence="3" id="KW-1185">Reference proteome</keyword>
<reference evidence="2 3" key="1">
    <citation type="submission" date="2021-06" db="EMBL/GenBank/DDBJ databases">
        <title>Actinoplanes lichenicola sp. nov., and Actinoplanes ovalisporus sp. nov., isolated from lichen in Thailand.</title>
        <authorList>
            <person name="Saeng-In P."/>
            <person name="Kanchanasin P."/>
            <person name="Yuki M."/>
            <person name="Kudo T."/>
            <person name="Ohkuma M."/>
            <person name="Phongsopitanun W."/>
            <person name="Tanasupawat S."/>
        </authorList>
    </citation>
    <scope>NUCLEOTIDE SEQUENCE [LARGE SCALE GENOMIC DNA]</scope>
    <source>
        <strain evidence="2 3">NBRC 110975</strain>
    </source>
</reference>
<proteinExistence type="predicted"/>
<evidence type="ECO:0008006" key="4">
    <source>
        <dbReference type="Google" id="ProtNLM"/>
    </source>
</evidence>